<dbReference type="AlphaFoldDB" id="A0A1X4H9J2"/>
<dbReference type="Pfam" id="PF00512">
    <property type="entry name" value="HisKA"/>
    <property type="match status" value="1"/>
</dbReference>
<gene>
    <name evidence="12" type="ORF">B9H04_05315</name>
</gene>
<dbReference type="Pfam" id="PF08447">
    <property type="entry name" value="PAS_3"/>
    <property type="match status" value="1"/>
</dbReference>
<dbReference type="CDD" id="cd00082">
    <property type="entry name" value="HisKA"/>
    <property type="match status" value="1"/>
</dbReference>
<keyword evidence="5 12" id="KW-0418">Kinase</keyword>
<dbReference type="Pfam" id="PF08448">
    <property type="entry name" value="PAS_4"/>
    <property type="match status" value="2"/>
</dbReference>
<dbReference type="SUPFAM" id="SSF55874">
    <property type="entry name" value="ATPase domain of HSP90 chaperone/DNA topoisomerase II/histidine kinase"/>
    <property type="match status" value="1"/>
</dbReference>
<proteinExistence type="predicted"/>
<dbReference type="InterPro" id="IPR000014">
    <property type="entry name" value="PAS"/>
</dbReference>
<dbReference type="SUPFAM" id="SSF52172">
    <property type="entry name" value="CheY-like"/>
    <property type="match status" value="1"/>
</dbReference>
<dbReference type="PANTHER" id="PTHR43304">
    <property type="entry name" value="PHYTOCHROME-LIKE PROTEIN CPH1"/>
    <property type="match status" value="1"/>
</dbReference>
<accession>A0A1X4H9J2</accession>
<dbReference type="SMART" id="SM00091">
    <property type="entry name" value="PAS"/>
    <property type="match status" value="3"/>
</dbReference>
<feature type="domain" description="Response regulatory" evidence="9">
    <location>
        <begin position="9"/>
        <end position="125"/>
    </location>
</feature>
<evidence type="ECO:0000256" key="1">
    <source>
        <dbReference type="ARBA" id="ARBA00000085"/>
    </source>
</evidence>
<dbReference type="RefSeq" id="WP_049933573.1">
    <property type="nucleotide sequence ID" value="NZ_ATXS01000079.1"/>
</dbReference>
<dbReference type="SMART" id="SM00086">
    <property type="entry name" value="PAC"/>
    <property type="match status" value="2"/>
</dbReference>
<feature type="domain" description="PAC" evidence="11">
    <location>
        <begin position="340"/>
        <end position="391"/>
    </location>
</feature>
<dbReference type="InterPro" id="IPR011006">
    <property type="entry name" value="CheY-like_superfamily"/>
</dbReference>
<evidence type="ECO:0000256" key="6">
    <source>
        <dbReference type="PROSITE-ProRule" id="PRU00169"/>
    </source>
</evidence>
<dbReference type="InterPro" id="IPR013656">
    <property type="entry name" value="PAS_4"/>
</dbReference>
<dbReference type="PROSITE" id="PS50109">
    <property type="entry name" value="HIS_KIN"/>
    <property type="match status" value="1"/>
</dbReference>
<dbReference type="InterPro" id="IPR035965">
    <property type="entry name" value="PAS-like_dom_sf"/>
</dbReference>
<evidence type="ECO:0000313" key="13">
    <source>
        <dbReference type="Proteomes" id="UP000193587"/>
    </source>
</evidence>
<dbReference type="Gene3D" id="3.30.565.10">
    <property type="entry name" value="Histidine kinase-like ATPase, C-terminal domain"/>
    <property type="match status" value="1"/>
</dbReference>
<feature type="domain" description="PAC" evidence="11">
    <location>
        <begin position="213"/>
        <end position="265"/>
    </location>
</feature>
<evidence type="ECO:0000256" key="3">
    <source>
        <dbReference type="ARBA" id="ARBA00022553"/>
    </source>
</evidence>
<dbReference type="SMART" id="SM00388">
    <property type="entry name" value="HisKA"/>
    <property type="match status" value="1"/>
</dbReference>
<dbReference type="InterPro" id="IPR036890">
    <property type="entry name" value="HATPase_C_sf"/>
</dbReference>
<dbReference type="STRING" id="1121945.GCA_000421805_03543"/>
<keyword evidence="3 6" id="KW-0597">Phosphoprotein</keyword>
<dbReference type="CDD" id="cd00075">
    <property type="entry name" value="HATPase"/>
    <property type="match status" value="1"/>
</dbReference>
<dbReference type="Gene3D" id="1.10.287.130">
    <property type="match status" value="1"/>
</dbReference>
<dbReference type="InterPro" id="IPR001789">
    <property type="entry name" value="Sig_transdc_resp-reg_receiver"/>
</dbReference>
<evidence type="ECO:0000259" key="9">
    <source>
        <dbReference type="PROSITE" id="PS50110"/>
    </source>
</evidence>
<dbReference type="SUPFAM" id="SSF55785">
    <property type="entry name" value="PYP-like sensor domain (PAS domain)"/>
    <property type="match status" value="3"/>
</dbReference>
<feature type="coiled-coil region" evidence="7">
    <location>
        <begin position="500"/>
        <end position="527"/>
    </location>
</feature>
<evidence type="ECO:0000313" key="12">
    <source>
        <dbReference type="EMBL" id="OSP09158.1"/>
    </source>
</evidence>
<feature type="modified residue" description="4-aspartylphosphate" evidence="6">
    <location>
        <position position="60"/>
    </location>
</feature>
<dbReference type="InterPro" id="IPR005467">
    <property type="entry name" value="His_kinase_dom"/>
</dbReference>
<dbReference type="Gene3D" id="3.40.50.2300">
    <property type="match status" value="1"/>
</dbReference>
<dbReference type="CDD" id="cd00130">
    <property type="entry name" value="PAS"/>
    <property type="match status" value="2"/>
</dbReference>
<evidence type="ECO:0000259" key="10">
    <source>
        <dbReference type="PROSITE" id="PS50112"/>
    </source>
</evidence>
<dbReference type="SMART" id="SM00387">
    <property type="entry name" value="HATPase_c"/>
    <property type="match status" value="1"/>
</dbReference>
<dbReference type="InterPro" id="IPR003594">
    <property type="entry name" value="HATPase_dom"/>
</dbReference>
<dbReference type="NCBIfam" id="TIGR00229">
    <property type="entry name" value="sensory_box"/>
    <property type="match status" value="1"/>
</dbReference>
<protein>
    <recommendedName>
        <fullName evidence="2">histidine kinase</fullName>
        <ecNumber evidence="2">2.7.13.3</ecNumber>
    </recommendedName>
</protein>
<comment type="catalytic activity">
    <reaction evidence="1">
        <text>ATP + protein L-histidine = ADP + protein N-phospho-L-histidine.</text>
        <dbReference type="EC" id="2.7.13.3"/>
    </reaction>
</comment>
<name>A0A1X4H9J2_HALEZ</name>
<dbReference type="CDD" id="cd00156">
    <property type="entry name" value="REC"/>
    <property type="match status" value="1"/>
</dbReference>
<dbReference type="InterPro" id="IPR001610">
    <property type="entry name" value="PAC"/>
</dbReference>
<dbReference type="Pfam" id="PF02518">
    <property type="entry name" value="HATPase_c"/>
    <property type="match status" value="1"/>
</dbReference>
<dbReference type="InterPro" id="IPR013655">
    <property type="entry name" value="PAS_fold_3"/>
</dbReference>
<dbReference type="InterPro" id="IPR036097">
    <property type="entry name" value="HisK_dim/P_sf"/>
</dbReference>
<dbReference type="Proteomes" id="UP000193587">
    <property type="component" value="Unassembled WGS sequence"/>
</dbReference>
<dbReference type="PANTHER" id="PTHR43304:SF1">
    <property type="entry name" value="PAC DOMAIN-CONTAINING PROTEIN"/>
    <property type="match status" value="1"/>
</dbReference>
<comment type="caution">
    <text evidence="12">The sequence shown here is derived from an EMBL/GenBank/DDBJ whole genome shotgun (WGS) entry which is preliminary data.</text>
</comment>
<dbReference type="InterPro" id="IPR052162">
    <property type="entry name" value="Sensor_kinase/Photoreceptor"/>
</dbReference>
<evidence type="ECO:0000259" key="8">
    <source>
        <dbReference type="PROSITE" id="PS50109"/>
    </source>
</evidence>
<dbReference type="SMART" id="SM00448">
    <property type="entry name" value="REC"/>
    <property type="match status" value="1"/>
</dbReference>
<feature type="domain" description="Histidine kinase" evidence="8">
    <location>
        <begin position="523"/>
        <end position="711"/>
    </location>
</feature>
<feature type="domain" description="PAS" evidence="10">
    <location>
        <begin position="140"/>
        <end position="210"/>
    </location>
</feature>
<dbReference type="PROSITE" id="PS50113">
    <property type="entry name" value="PAC"/>
    <property type="match status" value="2"/>
</dbReference>
<evidence type="ECO:0000259" key="11">
    <source>
        <dbReference type="PROSITE" id="PS50113"/>
    </source>
</evidence>
<dbReference type="Gene3D" id="3.30.450.20">
    <property type="entry name" value="PAS domain"/>
    <property type="match status" value="3"/>
</dbReference>
<feature type="domain" description="PAS" evidence="10">
    <location>
        <begin position="266"/>
        <end position="337"/>
    </location>
</feature>
<dbReference type="PROSITE" id="PS50110">
    <property type="entry name" value="RESPONSE_REGULATORY"/>
    <property type="match status" value="1"/>
</dbReference>
<organism evidence="12 13">
    <name type="scientific">Halorubrum ezzemoulense DSM 17463</name>
    <dbReference type="NCBI Taxonomy" id="1121945"/>
    <lineage>
        <taxon>Archaea</taxon>
        <taxon>Methanobacteriati</taxon>
        <taxon>Methanobacteriota</taxon>
        <taxon>Stenosarchaea group</taxon>
        <taxon>Halobacteria</taxon>
        <taxon>Halobacteriales</taxon>
        <taxon>Haloferacaceae</taxon>
        <taxon>Halorubrum</taxon>
    </lineage>
</organism>
<keyword evidence="4" id="KW-0808">Transferase</keyword>
<evidence type="ECO:0000256" key="7">
    <source>
        <dbReference type="SAM" id="Coils"/>
    </source>
</evidence>
<dbReference type="InterPro" id="IPR003661">
    <property type="entry name" value="HisK_dim/P_dom"/>
</dbReference>
<dbReference type="InterPro" id="IPR000700">
    <property type="entry name" value="PAS-assoc_C"/>
</dbReference>
<dbReference type="GO" id="GO:0000155">
    <property type="term" value="F:phosphorelay sensor kinase activity"/>
    <property type="evidence" value="ECO:0007669"/>
    <property type="project" value="InterPro"/>
</dbReference>
<dbReference type="SUPFAM" id="SSF47384">
    <property type="entry name" value="Homodimeric domain of signal transducing histidine kinase"/>
    <property type="match status" value="1"/>
</dbReference>
<dbReference type="Pfam" id="PF00072">
    <property type="entry name" value="Response_reg"/>
    <property type="match status" value="1"/>
</dbReference>
<dbReference type="PROSITE" id="PS50112">
    <property type="entry name" value="PAS"/>
    <property type="match status" value="2"/>
</dbReference>
<keyword evidence="7" id="KW-0175">Coiled coil</keyword>
<dbReference type="EC" id="2.7.13.3" evidence="2"/>
<evidence type="ECO:0000256" key="2">
    <source>
        <dbReference type="ARBA" id="ARBA00012438"/>
    </source>
</evidence>
<dbReference type="EMBL" id="NEDJ01000012">
    <property type="protein sequence ID" value="OSP09158.1"/>
    <property type="molecule type" value="Genomic_DNA"/>
</dbReference>
<reference evidence="12 13" key="1">
    <citation type="submission" date="2017-04" db="EMBL/GenBank/DDBJ databases">
        <title>MLSA of the genus Halorubrum.</title>
        <authorList>
            <person name="De La Haba R."/>
            <person name="Sanchez-Porro C."/>
            <person name="Infante-Dominguez C."/>
            <person name="Ventosa A."/>
        </authorList>
    </citation>
    <scope>NUCLEOTIDE SEQUENCE [LARGE SCALE GENOMIC DNA]</scope>
    <source>
        <strain evidence="12 13">DSM 17463</strain>
    </source>
</reference>
<evidence type="ECO:0000256" key="4">
    <source>
        <dbReference type="ARBA" id="ARBA00022679"/>
    </source>
</evidence>
<dbReference type="Gene3D" id="2.10.70.100">
    <property type="match status" value="1"/>
</dbReference>
<sequence length="717" mass="81224">MRDQNESIKILHVDDEPGFADMAATFIEREDDRFDVKTVTSPDEGLQHIKTEPVDCIVSDHDMPEQTGIEFLESVRDEYPSLPFILYTGKGSETIASDAISAGVTDYLQKGNGTSQYTVLTNRIRNAVDKYHTQTELAEREKRLNLFFEQSPLGVVEWDKQFNFVRLNETAEEIIGYAEGDLIGHSWQKIVPGSDREPVADVVSSLLENKGGYYSVNENVRKDDERVICEWYNRVVTDENGDVVAIFSQFQDITDRKAREQELQRQNDLFKKSQEIANVGAWEYDIQGEQTIWTDQVYNIHDRPREWTPNNEAVIDLYHPDDRPQFTQAFRDAVEAGEPYDLELRVQLADRETRWVRTRAEPQAEDGEIVRLRGAIQDITESKQRIREIRELKRQYQSLAENIPDGAVFLFNDDLHYVRARGTELETVGLSPDEIEGATPHDVFPEETADELAHYFTEALDGKTSTFTQSLGEDTYRNRVAPVRNGDGAITYGIALAQNVTNQISRKQRLEAQNEQLEEFAKVVSHDLRNPLRVVDGYLELLRKECESEHIDRITQAVDRMDELIEDLLLLARQGEPVGETETVDLAEIVETCFRTVETDQATVDLRVDRLIEADQSRLRQLLENLFRNAVEHGGAGVTITVGEVEGGFYVEDDGPGIPEDEREDVFNAGYSTVEDGTGFGLSIISEVADAHGWDIRVTDGTSGGARFEVTGIEVAT</sequence>
<evidence type="ECO:0000256" key="5">
    <source>
        <dbReference type="ARBA" id="ARBA00022777"/>
    </source>
</evidence>